<protein>
    <recommendedName>
        <fullName evidence="3">Surface antigen</fullName>
    </recommendedName>
</protein>
<name>A0ABW9JYN1_9GAMM</name>
<keyword evidence="2" id="KW-1185">Reference proteome</keyword>
<reference evidence="1 2" key="1">
    <citation type="submission" date="2024-12" db="EMBL/GenBank/DDBJ databases">
        <title>C001-4G Acinetobacter sp. assembled genome.</title>
        <authorList>
            <person name="D'Arcy K."/>
            <person name="Kingdon A.D.H."/>
            <person name="Breen A."/>
            <person name="Mckeown C."/>
            <person name="Allman E."/>
            <person name="Sharma P."/>
            <person name="Mcleman A."/>
            <person name="Roberts A.P."/>
        </authorList>
    </citation>
    <scope>NUCLEOTIDE SEQUENCE [LARGE SCALE GENOMIC DNA]</scope>
    <source>
        <strain evidence="1 2">C1-4G</strain>
    </source>
</reference>
<organism evidence="1 2">
    <name type="scientific">Acinetobacter albensis</name>
    <dbReference type="NCBI Taxonomy" id="1673609"/>
    <lineage>
        <taxon>Bacteria</taxon>
        <taxon>Pseudomonadati</taxon>
        <taxon>Pseudomonadota</taxon>
        <taxon>Gammaproteobacteria</taxon>
        <taxon>Moraxellales</taxon>
        <taxon>Moraxellaceae</taxon>
        <taxon>Acinetobacter</taxon>
    </lineage>
</organism>
<evidence type="ECO:0000313" key="1">
    <source>
        <dbReference type="EMBL" id="MFN0298459.1"/>
    </source>
</evidence>
<evidence type="ECO:0008006" key="3">
    <source>
        <dbReference type="Google" id="ProtNLM"/>
    </source>
</evidence>
<proteinExistence type="predicted"/>
<dbReference type="Proteomes" id="UP001632339">
    <property type="component" value="Unassembled WGS sequence"/>
</dbReference>
<dbReference type="RefSeq" id="WP_409140752.1">
    <property type="nucleotide sequence ID" value="NZ_JBJXCW010000016.1"/>
</dbReference>
<gene>
    <name evidence="1" type="ORF">ACKVE0_13135</name>
</gene>
<comment type="caution">
    <text evidence="1">The sequence shown here is derived from an EMBL/GenBank/DDBJ whole genome shotgun (WGS) entry which is preliminary data.</text>
</comment>
<accession>A0ABW9JYN1</accession>
<sequence length="104" mass="12657">MTNQNLDNQNRTLDSINSENYWRETYTNRPYYNDLQRDIPDIDYDRDLSSAYEFGRNSRSEYGENARFEDSESDLQIKWDNFKAESRLKWEQAKHAVKDAWDRM</sequence>
<dbReference type="EMBL" id="JBJXCW010000016">
    <property type="protein sequence ID" value="MFN0298459.1"/>
    <property type="molecule type" value="Genomic_DNA"/>
</dbReference>
<evidence type="ECO:0000313" key="2">
    <source>
        <dbReference type="Proteomes" id="UP001632339"/>
    </source>
</evidence>